<dbReference type="PANTHER" id="PTHR34220:SF7">
    <property type="entry name" value="SENSOR HISTIDINE KINASE YPDA"/>
    <property type="match status" value="1"/>
</dbReference>
<keyword evidence="1" id="KW-0472">Membrane</keyword>
<dbReference type="Proteomes" id="UP000451233">
    <property type="component" value="Unassembled WGS sequence"/>
</dbReference>
<dbReference type="PANTHER" id="PTHR34220">
    <property type="entry name" value="SENSOR HISTIDINE KINASE YPDA"/>
    <property type="match status" value="1"/>
</dbReference>
<keyword evidence="4" id="KW-1185">Reference proteome</keyword>
<proteinExistence type="predicted"/>
<dbReference type="InterPro" id="IPR010559">
    <property type="entry name" value="Sig_transdc_His_kin_internal"/>
</dbReference>
<dbReference type="AlphaFoldDB" id="A0A7K1XVN1"/>
<dbReference type="Pfam" id="PF06580">
    <property type="entry name" value="His_kinase"/>
    <property type="match status" value="1"/>
</dbReference>
<organism evidence="3 4">
    <name type="scientific">Hufsiella ginkgonis</name>
    <dbReference type="NCBI Taxonomy" id="2695274"/>
    <lineage>
        <taxon>Bacteria</taxon>
        <taxon>Pseudomonadati</taxon>
        <taxon>Bacteroidota</taxon>
        <taxon>Sphingobacteriia</taxon>
        <taxon>Sphingobacteriales</taxon>
        <taxon>Sphingobacteriaceae</taxon>
        <taxon>Hufsiella</taxon>
    </lineage>
</organism>
<evidence type="ECO:0000313" key="4">
    <source>
        <dbReference type="Proteomes" id="UP000451233"/>
    </source>
</evidence>
<comment type="caution">
    <text evidence="3">The sequence shown here is derived from an EMBL/GenBank/DDBJ whole genome shotgun (WGS) entry which is preliminary data.</text>
</comment>
<dbReference type="Gene3D" id="3.30.565.10">
    <property type="entry name" value="Histidine kinase-like ATPase, C-terminal domain"/>
    <property type="match status" value="1"/>
</dbReference>
<dbReference type="InterPro" id="IPR050640">
    <property type="entry name" value="Bact_2-comp_sensor_kinase"/>
</dbReference>
<accession>A0A7K1XVN1</accession>
<gene>
    <name evidence="3" type="ORF">GS398_06130</name>
</gene>
<sequence length="464" mass="52537">MFPVITATVLLLGAWLIFHFYVYDRIKDMRIDSYGLVYTVTMLALLFAGVFIFYAFREYVRYSHGFSVQAHGLLRIDGFVVYSLYRKKTVLGDVIALLVLFGVYELLSQACYLVIKKVQPAKAPAGDSEDGFNNAYLLLVLLLTAIGIFATIGAPLPIALWSHSSGTWFFWMGAAVLTVILQSILYTSLMPFAERKQSPEWFGSFAGYVAICLTGSLALCGAANKFAYLNGKMLIMSAVGVSVASLVTAYLRQSMYAENRSLARKVSVKSAELASLRSQVNPHFLFNALNSLYTAALKEGSERTADGIQKLGDMMRFMLHENNRDRILLEKETEYLHNYIQIQRIRIDESQGINIQVNIQPPVNNLHIAPMMLIPFVENAFKHGISHLRPSWIMINLSFDDTKLYFRVQNSVHPRHEADPEEEHSGVGLENVKKRLELIYPGRHQLEIQETAHDYFVSLTLMYW</sequence>
<feature type="transmembrane region" description="Helical" evidence="1">
    <location>
        <begin position="233"/>
        <end position="251"/>
    </location>
</feature>
<dbReference type="InterPro" id="IPR036890">
    <property type="entry name" value="HATPase_C_sf"/>
</dbReference>
<feature type="transmembrane region" description="Helical" evidence="1">
    <location>
        <begin position="94"/>
        <end position="115"/>
    </location>
</feature>
<dbReference type="SUPFAM" id="SSF55874">
    <property type="entry name" value="ATPase domain of HSP90 chaperone/DNA topoisomerase II/histidine kinase"/>
    <property type="match status" value="1"/>
</dbReference>
<feature type="transmembrane region" description="Helical" evidence="1">
    <location>
        <begin position="6"/>
        <end position="23"/>
    </location>
</feature>
<evidence type="ECO:0000256" key="1">
    <source>
        <dbReference type="SAM" id="Phobius"/>
    </source>
</evidence>
<name>A0A7K1XVN1_9SPHI</name>
<feature type="domain" description="Signal transduction histidine kinase internal region" evidence="2">
    <location>
        <begin position="271"/>
        <end position="349"/>
    </location>
</feature>
<keyword evidence="1" id="KW-1133">Transmembrane helix</keyword>
<dbReference type="GO" id="GO:0016020">
    <property type="term" value="C:membrane"/>
    <property type="evidence" value="ECO:0007669"/>
    <property type="project" value="InterPro"/>
</dbReference>
<feature type="transmembrane region" description="Helical" evidence="1">
    <location>
        <begin position="201"/>
        <end position="227"/>
    </location>
</feature>
<evidence type="ECO:0000313" key="3">
    <source>
        <dbReference type="EMBL" id="MXV14868.1"/>
    </source>
</evidence>
<keyword evidence="1" id="KW-0812">Transmembrane</keyword>
<dbReference type="GO" id="GO:0000155">
    <property type="term" value="F:phosphorelay sensor kinase activity"/>
    <property type="evidence" value="ECO:0007669"/>
    <property type="project" value="InterPro"/>
</dbReference>
<reference evidence="3 4" key="1">
    <citation type="submission" date="2019-11" db="EMBL/GenBank/DDBJ databases">
        <title>Pedobacter sp. HMF7056 Genome sequencing and assembly.</title>
        <authorList>
            <person name="Kang H."/>
            <person name="Kim H."/>
            <person name="Joh K."/>
        </authorList>
    </citation>
    <scope>NUCLEOTIDE SEQUENCE [LARGE SCALE GENOMIC DNA]</scope>
    <source>
        <strain evidence="3 4">HMF7056</strain>
    </source>
</reference>
<feature type="transmembrane region" description="Helical" evidence="1">
    <location>
        <begin position="35"/>
        <end position="56"/>
    </location>
</feature>
<feature type="transmembrane region" description="Helical" evidence="1">
    <location>
        <begin position="136"/>
        <end position="156"/>
    </location>
</feature>
<dbReference type="EMBL" id="WVHS01000001">
    <property type="protein sequence ID" value="MXV14868.1"/>
    <property type="molecule type" value="Genomic_DNA"/>
</dbReference>
<feature type="transmembrane region" description="Helical" evidence="1">
    <location>
        <begin position="168"/>
        <end position="189"/>
    </location>
</feature>
<protein>
    <submittedName>
        <fullName evidence="3">Sensor protein lytS</fullName>
    </submittedName>
</protein>
<evidence type="ECO:0000259" key="2">
    <source>
        <dbReference type="Pfam" id="PF06580"/>
    </source>
</evidence>